<dbReference type="InterPro" id="IPR010998">
    <property type="entry name" value="Integrase_recombinase_N"/>
</dbReference>
<dbReference type="GO" id="GO:0007059">
    <property type="term" value="P:chromosome segregation"/>
    <property type="evidence" value="ECO:0007669"/>
    <property type="project" value="UniProtKB-UniRule"/>
</dbReference>
<evidence type="ECO:0000259" key="12">
    <source>
        <dbReference type="PROSITE" id="PS51900"/>
    </source>
</evidence>
<dbReference type="EMBL" id="MWZD01000017">
    <property type="protein sequence ID" value="PRI10903.1"/>
    <property type="molecule type" value="Genomic_DNA"/>
</dbReference>
<dbReference type="PROSITE" id="PS51898">
    <property type="entry name" value="TYR_RECOMBINASE"/>
    <property type="match status" value="1"/>
</dbReference>
<feature type="region of interest" description="Disordered" evidence="10">
    <location>
        <begin position="51"/>
        <end position="78"/>
    </location>
</feature>
<feature type="domain" description="Core-binding (CB)" evidence="12">
    <location>
        <begin position="1"/>
        <end position="120"/>
    </location>
</feature>
<dbReference type="InterPro" id="IPR023009">
    <property type="entry name" value="Tyrosine_recombinase_XerC/XerD"/>
</dbReference>
<keyword evidence="2 9" id="KW-0963">Cytoplasm</keyword>
<comment type="subcellular location">
    <subcellularLocation>
        <location evidence="1 9">Cytoplasm</location>
    </subcellularLocation>
</comment>
<dbReference type="GO" id="GO:0003677">
    <property type="term" value="F:DNA binding"/>
    <property type="evidence" value="ECO:0007669"/>
    <property type="project" value="UniProtKB-UniRule"/>
</dbReference>
<feature type="active site" evidence="9">
    <location>
        <position position="185"/>
    </location>
</feature>
<dbReference type="InterPro" id="IPR011010">
    <property type="entry name" value="DNA_brk_join_enz"/>
</dbReference>
<keyword evidence="7 9" id="KW-0233">DNA recombination</keyword>
<evidence type="ECO:0000256" key="4">
    <source>
        <dbReference type="ARBA" id="ARBA00022829"/>
    </source>
</evidence>
<dbReference type="Gene3D" id="1.10.443.10">
    <property type="entry name" value="Intergrase catalytic core"/>
    <property type="match status" value="1"/>
</dbReference>
<dbReference type="InterPro" id="IPR013762">
    <property type="entry name" value="Integrase-like_cat_sf"/>
</dbReference>
<dbReference type="Pfam" id="PF00589">
    <property type="entry name" value="Phage_integrase"/>
    <property type="match status" value="1"/>
</dbReference>
<feature type="active site" evidence="9">
    <location>
        <position position="286"/>
    </location>
</feature>
<evidence type="ECO:0000256" key="3">
    <source>
        <dbReference type="ARBA" id="ARBA00022618"/>
    </source>
</evidence>
<dbReference type="PANTHER" id="PTHR30349">
    <property type="entry name" value="PHAGE INTEGRASE-RELATED"/>
    <property type="match status" value="1"/>
</dbReference>
<dbReference type="InterPro" id="IPR050090">
    <property type="entry name" value="Tyrosine_recombinase_XerCD"/>
</dbReference>
<dbReference type="GO" id="GO:0005737">
    <property type="term" value="C:cytoplasm"/>
    <property type="evidence" value="ECO:0007669"/>
    <property type="project" value="UniProtKB-SubCell"/>
</dbReference>
<reference evidence="13 14" key="1">
    <citation type="journal article" date="2017" name="New Microbes New Infect">
        <title>Genome sequence of 'Leucobacter massiliensis' sp. nov. isolated from human pharynx after travel to the 2014 Hajj.</title>
        <authorList>
            <person name="Leangapichart T."/>
            <person name="Gautret P."/>
            <person name="Nguyen T.T."/>
            <person name="Armstrong N."/>
            <person name="Rolain J.M."/>
        </authorList>
    </citation>
    <scope>NUCLEOTIDE SEQUENCE [LARGE SCALE GENOMIC DNA]</scope>
    <source>
        <strain evidence="13 14">122RC15</strain>
    </source>
</reference>
<evidence type="ECO:0000313" key="14">
    <source>
        <dbReference type="Proteomes" id="UP000238650"/>
    </source>
</evidence>
<evidence type="ECO:0000256" key="5">
    <source>
        <dbReference type="ARBA" id="ARBA00022908"/>
    </source>
</evidence>
<comment type="subunit">
    <text evidence="9">Forms a cyclic heterotetrameric complex composed of two molecules of XerC and two molecules of XerD.</text>
</comment>
<keyword evidence="5 9" id="KW-0229">DNA integration</keyword>
<dbReference type="Gene3D" id="1.10.150.130">
    <property type="match status" value="1"/>
</dbReference>
<evidence type="ECO:0000256" key="1">
    <source>
        <dbReference type="ARBA" id="ARBA00004496"/>
    </source>
</evidence>
<dbReference type="InterPro" id="IPR002104">
    <property type="entry name" value="Integrase_catalytic"/>
</dbReference>
<evidence type="ECO:0000256" key="2">
    <source>
        <dbReference type="ARBA" id="ARBA00022490"/>
    </source>
</evidence>
<proteinExistence type="inferred from homology"/>
<evidence type="ECO:0000256" key="10">
    <source>
        <dbReference type="SAM" id="MobiDB-lite"/>
    </source>
</evidence>
<dbReference type="SUPFAM" id="SSF56349">
    <property type="entry name" value="DNA breaking-rejoining enzymes"/>
    <property type="match status" value="1"/>
</dbReference>
<dbReference type="HAMAP" id="MF_01808">
    <property type="entry name" value="Recomb_XerC_XerD"/>
    <property type="match status" value="1"/>
</dbReference>
<dbReference type="InterPro" id="IPR004107">
    <property type="entry name" value="Integrase_SAM-like_N"/>
</dbReference>
<evidence type="ECO:0000256" key="6">
    <source>
        <dbReference type="ARBA" id="ARBA00023125"/>
    </source>
</evidence>
<comment type="function">
    <text evidence="9">Site-specific tyrosine recombinase, which acts by catalyzing the cutting and rejoining of the recombining DNA molecules. The XerC-XerD complex is essential to convert dimers of the bacterial chromosome into monomers to permit their segregation at cell division. It also contributes to the segregational stability of plasmids.</text>
</comment>
<dbReference type="CDD" id="cd00798">
    <property type="entry name" value="INT_XerDC_C"/>
    <property type="match status" value="1"/>
</dbReference>
<protein>
    <recommendedName>
        <fullName evidence="9">Tyrosine recombinase XerC</fullName>
    </recommendedName>
</protein>
<dbReference type="GO" id="GO:0051301">
    <property type="term" value="P:cell division"/>
    <property type="evidence" value="ECO:0007669"/>
    <property type="project" value="UniProtKB-KW"/>
</dbReference>
<evidence type="ECO:0000259" key="11">
    <source>
        <dbReference type="PROSITE" id="PS51898"/>
    </source>
</evidence>
<keyword evidence="6 9" id="KW-0238">DNA-binding</keyword>
<dbReference type="SUPFAM" id="SSF47823">
    <property type="entry name" value="lambda integrase-like, N-terminal domain"/>
    <property type="match status" value="1"/>
</dbReference>
<keyword evidence="3 9" id="KW-0132">Cell division</keyword>
<evidence type="ECO:0000256" key="7">
    <source>
        <dbReference type="ARBA" id="ARBA00023172"/>
    </source>
</evidence>
<keyword evidence="14" id="KW-1185">Reference proteome</keyword>
<evidence type="ECO:0000313" key="13">
    <source>
        <dbReference type="EMBL" id="PRI10903.1"/>
    </source>
</evidence>
<sequence length="337" mass="36632">MQLTAAIAAFLDAVQYEYGYSEHTVRAYRRDLLDLARFARASLAAVPGAAHGSASRHAAGDSPLSAPELSGDTPEREPAVSDCDLELFRGWLWDRQQRGLAPATLARNVATLKSFGAWLERRRLVPGNPASRLRTPKAPRELPRVLADEQMTRILDRAARRAESGDPAQIRDQAVLELLYATALRVSELCSLPIAGLDRRERTVRVLGKGGKERVVPLGAPAARVLERYLGEARPALAARAEPADGVSLLLGNRGGRLSPGAVYRLVSRELQQEPGGGPRGPHALRHTAATHLLDGGAELRVVQEMLGHSSLSSTQIYTHVSAERLTESYRRAHPRA</sequence>
<feature type="active site" evidence="9">
    <location>
        <position position="209"/>
    </location>
</feature>
<dbReference type="GO" id="GO:0009037">
    <property type="term" value="F:tyrosine-based site-specific recombinase activity"/>
    <property type="evidence" value="ECO:0007669"/>
    <property type="project" value="UniProtKB-UniRule"/>
</dbReference>
<gene>
    <name evidence="9" type="primary">xerC</name>
    <name evidence="13" type="ORF">B4915_08435</name>
</gene>
<evidence type="ECO:0000256" key="9">
    <source>
        <dbReference type="HAMAP-Rule" id="MF_01808"/>
    </source>
</evidence>
<feature type="active site" evidence="9">
    <location>
        <position position="309"/>
    </location>
</feature>
<name>A0A2S9QMT8_9MICO</name>
<dbReference type="RefSeq" id="WP_105805364.1">
    <property type="nucleotide sequence ID" value="NZ_MWZD01000017.1"/>
</dbReference>
<accession>A0A2S9QMT8</accession>
<dbReference type="Pfam" id="PF02899">
    <property type="entry name" value="Phage_int_SAM_1"/>
    <property type="match status" value="1"/>
</dbReference>
<dbReference type="PANTHER" id="PTHR30349:SF77">
    <property type="entry name" value="TYROSINE RECOMBINASE XERC"/>
    <property type="match status" value="1"/>
</dbReference>
<dbReference type="OrthoDB" id="9801717at2"/>
<dbReference type="PROSITE" id="PS51900">
    <property type="entry name" value="CB"/>
    <property type="match status" value="1"/>
</dbReference>
<organism evidence="13 14">
    <name type="scientific">Leucobacter massiliensis</name>
    <dbReference type="NCBI Taxonomy" id="1686285"/>
    <lineage>
        <taxon>Bacteria</taxon>
        <taxon>Bacillati</taxon>
        <taxon>Actinomycetota</taxon>
        <taxon>Actinomycetes</taxon>
        <taxon>Micrococcales</taxon>
        <taxon>Microbacteriaceae</taxon>
        <taxon>Leucobacter</taxon>
    </lineage>
</organism>
<feature type="domain" description="Tyr recombinase" evidence="11">
    <location>
        <begin position="141"/>
        <end position="331"/>
    </location>
</feature>
<comment type="caution">
    <text evidence="13">The sequence shown here is derived from an EMBL/GenBank/DDBJ whole genome shotgun (WGS) entry which is preliminary data.</text>
</comment>
<keyword evidence="8 9" id="KW-0131">Cell cycle</keyword>
<dbReference type="GO" id="GO:0006313">
    <property type="term" value="P:DNA transposition"/>
    <property type="evidence" value="ECO:0007669"/>
    <property type="project" value="UniProtKB-UniRule"/>
</dbReference>
<comment type="similarity">
    <text evidence="9">Belongs to the 'phage' integrase family. XerC subfamily.</text>
</comment>
<dbReference type="Proteomes" id="UP000238650">
    <property type="component" value="Unassembled WGS sequence"/>
</dbReference>
<dbReference type="AlphaFoldDB" id="A0A2S9QMT8"/>
<dbReference type="InterPro" id="IPR044068">
    <property type="entry name" value="CB"/>
</dbReference>
<keyword evidence="4 9" id="KW-0159">Chromosome partition</keyword>
<feature type="active site" evidence="9">
    <location>
        <position position="283"/>
    </location>
</feature>
<feature type="active site" description="O-(3'-phospho-DNA)-tyrosine intermediate" evidence="9">
    <location>
        <position position="318"/>
    </location>
</feature>
<evidence type="ECO:0000256" key="8">
    <source>
        <dbReference type="ARBA" id="ARBA00023306"/>
    </source>
</evidence>